<accession>A0A1I4ZKF5</accession>
<dbReference type="InParanoid" id="A0A1I4ZKF5"/>
<dbReference type="Proteomes" id="UP000183413">
    <property type="component" value="Unassembled WGS sequence"/>
</dbReference>
<evidence type="ECO:0000313" key="2">
    <source>
        <dbReference type="Proteomes" id="UP000183413"/>
    </source>
</evidence>
<dbReference type="RefSeq" id="WP_143118309.1">
    <property type="nucleotide sequence ID" value="NZ_FOVH01000002.1"/>
</dbReference>
<protein>
    <submittedName>
        <fullName evidence="1">Uncharacterized protein</fullName>
    </submittedName>
</protein>
<gene>
    <name evidence="1" type="ORF">SAMN04489713_102238</name>
</gene>
<proteinExistence type="predicted"/>
<name>A0A1I4ZKF5_9ACTN</name>
<dbReference type="OrthoDB" id="4310850at2"/>
<dbReference type="AlphaFoldDB" id="A0A1I4ZKF5"/>
<organism evidence="1 2">
    <name type="scientific">Actinomadura madurae</name>
    <dbReference type="NCBI Taxonomy" id="1993"/>
    <lineage>
        <taxon>Bacteria</taxon>
        <taxon>Bacillati</taxon>
        <taxon>Actinomycetota</taxon>
        <taxon>Actinomycetes</taxon>
        <taxon>Streptosporangiales</taxon>
        <taxon>Thermomonosporaceae</taxon>
        <taxon>Actinomadura</taxon>
    </lineage>
</organism>
<sequence length="206" mass="22959">MDASVPLHQPGDMLFNAPMTREETWQTIPKRTRKKLKRRSGKPIDWIANLGPDGLPWAVTFGKRGLAAYRTNFDVFSFDFTPGSLNRVPVDGGYPSDTEPPEDSMPVDPPDLGINQEDYDILGNLPARAQRLLQLPFLDGQEVLSNCWLYKGTLERLDEFMFYLAGPREVTVATGTMAVTPGGTAHWSLTCYHATVTHTDAPPKRP</sequence>
<keyword evidence="2" id="KW-1185">Reference proteome</keyword>
<evidence type="ECO:0000313" key="1">
    <source>
        <dbReference type="EMBL" id="SFN50724.1"/>
    </source>
</evidence>
<dbReference type="eggNOG" id="ENOG5033KZR">
    <property type="taxonomic scope" value="Bacteria"/>
</dbReference>
<dbReference type="EMBL" id="FOVH01000002">
    <property type="protein sequence ID" value="SFN50724.1"/>
    <property type="molecule type" value="Genomic_DNA"/>
</dbReference>
<reference evidence="1 2" key="1">
    <citation type="submission" date="2016-10" db="EMBL/GenBank/DDBJ databases">
        <authorList>
            <person name="de Groot N.N."/>
        </authorList>
    </citation>
    <scope>NUCLEOTIDE SEQUENCE [LARGE SCALE GENOMIC DNA]</scope>
    <source>
        <strain evidence="1 2">DSM 43067</strain>
    </source>
</reference>